<gene>
    <name evidence="2" type="ORF">NDU88_006572</name>
</gene>
<feature type="compositionally biased region" description="Basic and acidic residues" evidence="1">
    <location>
        <begin position="37"/>
        <end position="74"/>
    </location>
</feature>
<evidence type="ECO:0000313" key="2">
    <source>
        <dbReference type="EMBL" id="KAJ1181365.1"/>
    </source>
</evidence>
<dbReference type="AlphaFoldDB" id="A0AAV7TYS3"/>
<feature type="region of interest" description="Disordered" evidence="1">
    <location>
        <begin position="1"/>
        <end position="74"/>
    </location>
</feature>
<protein>
    <submittedName>
        <fullName evidence="2">Uncharacterized protein</fullName>
    </submittedName>
</protein>
<feature type="compositionally biased region" description="Basic and acidic residues" evidence="1">
    <location>
        <begin position="10"/>
        <end position="24"/>
    </location>
</feature>
<organism evidence="2 3">
    <name type="scientific">Pleurodeles waltl</name>
    <name type="common">Iberian ribbed newt</name>
    <dbReference type="NCBI Taxonomy" id="8319"/>
    <lineage>
        <taxon>Eukaryota</taxon>
        <taxon>Metazoa</taxon>
        <taxon>Chordata</taxon>
        <taxon>Craniata</taxon>
        <taxon>Vertebrata</taxon>
        <taxon>Euteleostomi</taxon>
        <taxon>Amphibia</taxon>
        <taxon>Batrachia</taxon>
        <taxon>Caudata</taxon>
        <taxon>Salamandroidea</taxon>
        <taxon>Salamandridae</taxon>
        <taxon>Pleurodelinae</taxon>
        <taxon>Pleurodeles</taxon>
    </lineage>
</organism>
<proteinExistence type="predicted"/>
<dbReference type="EMBL" id="JANPWB010000006">
    <property type="protein sequence ID" value="KAJ1181365.1"/>
    <property type="molecule type" value="Genomic_DNA"/>
</dbReference>
<dbReference type="Proteomes" id="UP001066276">
    <property type="component" value="Chromosome 3_2"/>
</dbReference>
<reference evidence="2" key="1">
    <citation type="journal article" date="2022" name="bioRxiv">
        <title>Sequencing and chromosome-scale assembly of the giantPleurodeles waltlgenome.</title>
        <authorList>
            <person name="Brown T."/>
            <person name="Elewa A."/>
            <person name="Iarovenko S."/>
            <person name="Subramanian E."/>
            <person name="Araus A.J."/>
            <person name="Petzold A."/>
            <person name="Susuki M."/>
            <person name="Suzuki K.-i.T."/>
            <person name="Hayashi T."/>
            <person name="Toyoda A."/>
            <person name="Oliveira C."/>
            <person name="Osipova E."/>
            <person name="Leigh N.D."/>
            <person name="Simon A."/>
            <person name="Yun M.H."/>
        </authorList>
    </citation>
    <scope>NUCLEOTIDE SEQUENCE</scope>
    <source>
        <strain evidence="2">20211129_DDA</strain>
        <tissue evidence="2">Liver</tissue>
    </source>
</reference>
<comment type="caution">
    <text evidence="2">The sequence shown here is derived from an EMBL/GenBank/DDBJ whole genome shotgun (WGS) entry which is preliminary data.</text>
</comment>
<sequence>MGTPTDAWDPDFRVSRSKGMMDCREGEEEFSPGTPKTEQRETLRADKEENGPEGIPEPRGEHPNESRDSEVYTS</sequence>
<evidence type="ECO:0000313" key="3">
    <source>
        <dbReference type="Proteomes" id="UP001066276"/>
    </source>
</evidence>
<evidence type="ECO:0000256" key="1">
    <source>
        <dbReference type="SAM" id="MobiDB-lite"/>
    </source>
</evidence>
<keyword evidence="3" id="KW-1185">Reference proteome</keyword>
<name>A0AAV7TYS3_PLEWA</name>
<accession>A0AAV7TYS3</accession>